<evidence type="ECO:0000256" key="7">
    <source>
        <dbReference type="ARBA" id="ARBA00023065"/>
    </source>
</evidence>
<evidence type="ECO:0000256" key="5">
    <source>
        <dbReference type="ARBA" id="ARBA00022781"/>
    </source>
</evidence>
<evidence type="ECO:0000256" key="3">
    <source>
        <dbReference type="ARBA" id="ARBA00022448"/>
    </source>
</evidence>
<gene>
    <name evidence="12" type="ORF">HERILL_LOCUS3381</name>
</gene>
<dbReference type="OMA" id="EICEYKA"/>
<dbReference type="GO" id="GO:0005743">
    <property type="term" value="C:mitochondrial inner membrane"/>
    <property type="evidence" value="ECO:0007669"/>
    <property type="project" value="UniProtKB-SubCell"/>
</dbReference>
<dbReference type="PIRSF" id="PIRSF005514">
    <property type="entry name" value="ATPase_F0_D_mt"/>
    <property type="match status" value="1"/>
</dbReference>
<keyword evidence="7 10" id="KW-0406">Ion transport</keyword>
<feature type="compositionally biased region" description="Basic and acidic residues" evidence="11">
    <location>
        <begin position="173"/>
        <end position="189"/>
    </location>
</feature>
<reference evidence="12 13" key="1">
    <citation type="submission" date="2020-11" db="EMBL/GenBank/DDBJ databases">
        <authorList>
            <person name="Wallbank WR R."/>
            <person name="Pardo Diaz C."/>
            <person name="Kozak K."/>
            <person name="Martin S."/>
            <person name="Jiggins C."/>
            <person name="Moest M."/>
            <person name="Warren A I."/>
            <person name="Generalovic N T."/>
            <person name="Byers J.R.P. K."/>
            <person name="Montejo-Kovacevich G."/>
            <person name="Yen C E."/>
        </authorList>
    </citation>
    <scope>NUCLEOTIDE SEQUENCE [LARGE SCALE GENOMIC DNA]</scope>
</reference>
<dbReference type="EMBL" id="LR899009">
    <property type="protein sequence ID" value="CAD7080215.1"/>
    <property type="molecule type" value="Genomic_DNA"/>
</dbReference>
<dbReference type="Pfam" id="PF05873">
    <property type="entry name" value="Mt_ATP-synt_D"/>
    <property type="match status" value="1"/>
</dbReference>
<dbReference type="GO" id="GO:0015078">
    <property type="term" value="F:proton transmembrane transporter activity"/>
    <property type="evidence" value="ECO:0007669"/>
    <property type="project" value="InterPro"/>
</dbReference>
<accession>A0A7R8UGE0</accession>
<evidence type="ECO:0000256" key="1">
    <source>
        <dbReference type="ARBA" id="ARBA00004273"/>
    </source>
</evidence>
<dbReference type="InterPro" id="IPR008689">
    <property type="entry name" value="ATP_synth_F0_dsu_mt"/>
</dbReference>
<evidence type="ECO:0000256" key="6">
    <source>
        <dbReference type="ARBA" id="ARBA00022792"/>
    </source>
</evidence>
<evidence type="ECO:0000256" key="11">
    <source>
        <dbReference type="SAM" id="MobiDB-lite"/>
    </source>
</evidence>
<proteinExistence type="inferred from homology"/>
<dbReference type="Proteomes" id="UP000594454">
    <property type="component" value="Chromosome 1"/>
</dbReference>
<comment type="function">
    <text evidence="10">Mitochondrial membrane ATP synthase (F(1)F(0) ATP synthase or Complex V) produces ATP from ADP in the presence of a proton gradient across the membrane which is generated by electron transport complexes of the respiratory chain. F-type ATPases consist of two structural domains, F(1) - containing the extramembraneous catalytic core, and F(0) - containing the membrane proton channel, linked together by a central stalk and a peripheral stalk. During catalysis, ATP synthesis in the catalytic domain of F(1) is coupled via a rotary mechanism of the central stalk subunits to proton translocation.</text>
</comment>
<dbReference type="InParanoid" id="A0A7R8UGE0"/>
<keyword evidence="9 10" id="KW-0472">Membrane</keyword>
<evidence type="ECO:0000256" key="8">
    <source>
        <dbReference type="ARBA" id="ARBA00023128"/>
    </source>
</evidence>
<sequence length="189" mass="22641">MSSKRVVTTFVKYSELFSRCPKEQVMYLQQVNAKAKSYVEKINSLPEELPKIDWDFYKSKVRPEYVTMVEDFEKKYTEFQVPYPENVYEEEFEKMTEEVKQEICEYKAKSDARIEDYERKICYLQEMVPYDQMTMDDFVDAFPDEAPDFIKRPTFWPHTPDEQIKPMPPVPSEVDHKGSKEKELEMDST</sequence>
<dbReference type="AlphaFoldDB" id="A0A7R8UGE0"/>
<evidence type="ECO:0000256" key="4">
    <source>
        <dbReference type="ARBA" id="ARBA00022547"/>
    </source>
</evidence>
<keyword evidence="5 10" id="KW-0375">Hydrogen ion transport</keyword>
<dbReference type="InterPro" id="IPR036228">
    <property type="entry name" value="ATP_synth_F0_dsu_sf_mt"/>
</dbReference>
<evidence type="ECO:0000313" key="13">
    <source>
        <dbReference type="Proteomes" id="UP000594454"/>
    </source>
</evidence>
<feature type="region of interest" description="Disordered" evidence="11">
    <location>
        <begin position="152"/>
        <end position="189"/>
    </location>
</feature>
<comment type="subcellular location">
    <subcellularLocation>
        <location evidence="1 10">Mitochondrion inner membrane</location>
    </subcellularLocation>
</comment>
<dbReference type="OrthoDB" id="35799at2759"/>
<dbReference type="PANTHER" id="PTHR12700">
    <property type="entry name" value="ATP SYNTHASE SUBUNIT D, MITOCHONDRIAL"/>
    <property type="match status" value="1"/>
</dbReference>
<organism evidence="12 13">
    <name type="scientific">Hermetia illucens</name>
    <name type="common">Black soldier fly</name>
    <dbReference type="NCBI Taxonomy" id="343691"/>
    <lineage>
        <taxon>Eukaryota</taxon>
        <taxon>Metazoa</taxon>
        <taxon>Ecdysozoa</taxon>
        <taxon>Arthropoda</taxon>
        <taxon>Hexapoda</taxon>
        <taxon>Insecta</taxon>
        <taxon>Pterygota</taxon>
        <taxon>Neoptera</taxon>
        <taxon>Endopterygota</taxon>
        <taxon>Diptera</taxon>
        <taxon>Brachycera</taxon>
        <taxon>Stratiomyomorpha</taxon>
        <taxon>Stratiomyidae</taxon>
        <taxon>Hermetiinae</taxon>
        <taxon>Hermetia</taxon>
    </lineage>
</organism>
<evidence type="ECO:0000256" key="2">
    <source>
        <dbReference type="ARBA" id="ARBA00006842"/>
    </source>
</evidence>
<dbReference type="GO" id="GO:0045259">
    <property type="term" value="C:proton-transporting ATP synthase complex"/>
    <property type="evidence" value="ECO:0007669"/>
    <property type="project" value="UniProtKB-KW"/>
</dbReference>
<evidence type="ECO:0000256" key="10">
    <source>
        <dbReference type="PIRNR" id="PIRNR005514"/>
    </source>
</evidence>
<keyword evidence="13" id="KW-1185">Reference proteome</keyword>
<keyword evidence="3 10" id="KW-0813">Transport</keyword>
<dbReference type="GO" id="GO:0015986">
    <property type="term" value="P:proton motive force-driven ATP synthesis"/>
    <property type="evidence" value="ECO:0007669"/>
    <property type="project" value="UniProtKB-UniRule"/>
</dbReference>
<comment type="similarity">
    <text evidence="2 10">Belongs to the ATPase d subunit family.</text>
</comment>
<protein>
    <recommendedName>
        <fullName evidence="10">ATP synthase subunit d, mitochondrial</fullName>
    </recommendedName>
</protein>
<dbReference type="SUPFAM" id="SSF161065">
    <property type="entry name" value="ATP synthase D chain-like"/>
    <property type="match status" value="1"/>
</dbReference>
<evidence type="ECO:0000256" key="9">
    <source>
        <dbReference type="ARBA" id="ARBA00023136"/>
    </source>
</evidence>
<name>A0A7R8UGE0_HERIL</name>
<dbReference type="Gene3D" id="6.10.280.70">
    <property type="match status" value="1"/>
</dbReference>
<keyword evidence="4" id="KW-0138">CF(0)</keyword>
<keyword evidence="8 10" id="KW-0496">Mitochondrion</keyword>
<keyword evidence="6 10" id="KW-0999">Mitochondrion inner membrane</keyword>
<evidence type="ECO:0000313" key="12">
    <source>
        <dbReference type="EMBL" id="CAD7080215.1"/>
    </source>
</evidence>